<sequence>MEEGGGGGGGGRGAATRERARDKHSKVSDLISRFEE</sequence>
<accession>A0A3Q3F3W5</accession>
<keyword evidence="3" id="KW-1185">Reference proteome</keyword>
<protein>
    <submittedName>
        <fullName evidence="2">Uncharacterized protein</fullName>
    </submittedName>
</protein>
<dbReference type="AlphaFoldDB" id="A0A3Q3F3W5"/>
<feature type="compositionally biased region" description="Gly residues" evidence="1">
    <location>
        <begin position="1"/>
        <end position="13"/>
    </location>
</feature>
<feature type="compositionally biased region" description="Basic and acidic residues" evidence="1">
    <location>
        <begin position="15"/>
        <end position="36"/>
    </location>
</feature>
<name>A0A3Q3F3W5_9LABR</name>
<dbReference type="InParanoid" id="A0A3Q3F3W5"/>
<dbReference type="Ensembl" id="ENSLBET00000014187.1">
    <property type="protein sequence ID" value="ENSLBEP00000013467.1"/>
    <property type="gene ID" value="ENSLBEG00000010390.1"/>
</dbReference>
<feature type="region of interest" description="Disordered" evidence="1">
    <location>
        <begin position="1"/>
        <end position="36"/>
    </location>
</feature>
<evidence type="ECO:0000313" key="2">
    <source>
        <dbReference type="Ensembl" id="ENSLBEP00000013467.1"/>
    </source>
</evidence>
<proteinExistence type="predicted"/>
<organism evidence="2 3">
    <name type="scientific">Labrus bergylta</name>
    <name type="common">ballan wrasse</name>
    <dbReference type="NCBI Taxonomy" id="56723"/>
    <lineage>
        <taxon>Eukaryota</taxon>
        <taxon>Metazoa</taxon>
        <taxon>Chordata</taxon>
        <taxon>Craniata</taxon>
        <taxon>Vertebrata</taxon>
        <taxon>Euteleostomi</taxon>
        <taxon>Actinopterygii</taxon>
        <taxon>Neopterygii</taxon>
        <taxon>Teleostei</taxon>
        <taxon>Neoteleostei</taxon>
        <taxon>Acanthomorphata</taxon>
        <taxon>Eupercaria</taxon>
        <taxon>Labriformes</taxon>
        <taxon>Labridae</taxon>
        <taxon>Labrus</taxon>
    </lineage>
</organism>
<evidence type="ECO:0000256" key="1">
    <source>
        <dbReference type="SAM" id="MobiDB-lite"/>
    </source>
</evidence>
<reference evidence="2" key="1">
    <citation type="submission" date="2025-08" db="UniProtKB">
        <authorList>
            <consortium name="Ensembl"/>
        </authorList>
    </citation>
    <scope>IDENTIFICATION</scope>
</reference>
<dbReference type="Proteomes" id="UP000261660">
    <property type="component" value="Unplaced"/>
</dbReference>
<evidence type="ECO:0000313" key="3">
    <source>
        <dbReference type="Proteomes" id="UP000261660"/>
    </source>
</evidence>
<reference evidence="2" key="2">
    <citation type="submission" date="2025-09" db="UniProtKB">
        <authorList>
            <consortium name="Ensembl"/>
        </authorList>
    </citation>
    <scope>IDENTIFICATION</scope>
</reference>